<reference evidence="1" key="1">
    <citation type="submission" date="2024-12" db="EMBL/GenBank/DDBJ databases">
        <title>Comparative genomics and development of molecular markers within Purpureocillium lilacinum and among Purpureocillium species.</title>
        <authorList>
            <person name="Yeh Z.-Y."/>
            <person name="Ni N.-T."/>
            <person name="Lo P.-H."/>
            <person name="Mushyakhwo K."/>
            <person name="Lin C.-F."/>
            <person name="Nai Y.-S."/>
        </authorList>
    </citation>
    <scope>NUCLEOTIDE SEQUENCE</scope>
    <source>
        <strain evidence="1">NCHU-NPUST-175</strain>
    </source>
</reference>
<name>A0ACC4D8Z7_PURLI</name>
<dbReference type="Proteomes" id="UP001638806">
    <property type="component" value="Unassembled WGS sequence"/>
</dbReference>
<evidence type="ECO:0000313" key="1">
    <source>
        <dbReference type="EMBL" id="KAL3952701.1"/>
    </source>
</evidence>
<accession>A0ACC4D8Z7</accession>
<proteinExistence type="predicted"/>
<keyword evidence="2" id="KW-1185">Reference proteome</keyword>
<dbReference type="EMBL" id="JBGNUJ010000012">
    <property type="protein sequence ID" value="KAL3952701.1"/>
    <property type="molecule type" value="Genomic_DNA"/>
</dbReference>
<comment type="caution">
    <text evidence="1">The sequence shown here is derived from an EMBL/GenBank/DDBJ whole genome shotgun (WGS) entry which is preliminary data.</text>
</comment>
<protein>
    <submittedName>
        <fullName evidence="1">Uncharacterized protein</fullName>
    </submittedName>
</protein>
<organism evidence="1 2">
    <name type="scientific">Purpureocillium lilacinum</name>
    <name type="common">Paecilomyces lilacinus</name>
    <dbReference type="NCBI Taxonomy" id="33203"/>
    <lineage>
        <taxon>Eukaryota</taxon>
        <taxon>Fungi</taxon>
        <taxon>Dikarya</taxon>
        <taxon>Ascomycota</taxon>
        <taxon>Pezizomycotina</taxon>
        <taxon>Sordariomycetes</taxon>
        <taxon>Hypocreomycetidae</taxon>
        <taxon>Hypocreales</taxon>
        <taxon>Ophiocordycipitaceae</taxon>
        <taxon>Purpureocillium</taxon>
    </lineage>
</organism>
<evidence type="ECO:0000313" key="2">
    <source>
        <dbReference type="Proteomes" id="UP001638806"/>
    </source>
</evidence>
<sequence length="525" mass="58809">MSGVKRIISFGGWDFSTLPGTFHILREAVKPANRDIFQKNLVAFVNEHNLDGVDLDWEYPGAPDIPDIPAGNPEDGLNYYKFLSIVKSSLGKSRSVSFAAPASYWYLKSFPIALMARSLDYIVYMTYDLHGQWDYDNKWTSSGCPSGNCLKSHVNDTETNLALSMITKAGVPSNKIVVGVASYGRSFKMAEAGCTGPTCKFTGSPRVSNAAKGRCTDTAGYISNAEIGEIITGGKVTKQWKEAGSNLLVYNDTEWVAYMDDSTKTARRTYYTWLNFAGTSDWAVDLQDFMDGSGGDDYPDDYEPFIDLNYYSDCTAKYDSFDDLLPWNAFIPPHCMEKYIVDVEMTTMLEALKRYKKLVDGGYDEKFRIWEGYVMSQVPDQIDDFMASGKADKYFEERSDYWYNYPIPGEIKVYNPKDIIGESYDKSRDLLDRFRTVSDGADFDELMQWSDLVDAGSMPALTIESAVQSMESIVKKADEIKKKERENLIVQFITGLLFFIPFAGEAAGAAGLTAARSLLRLTALL</sequence>
<gene>
    <name evidence="1" type="ORF">ACCO45_012644</name>
</gene>